<dbReference type="RefSeq" id="WP_261380637.1">
    <property type="nucleotide sequence ID" value="NZ_VIVN01000005.1"/>
</dbReference>
<dbReference type="Proteomes" id="UP000319671">
    <property type="component" value="Unassembled WGS sequence"/>
</dbReference>
<keyword evidence="2" id="KW-1185">Reference proteome</keyword>
<comment type="caution">
    <text evidence="1">The sequence shown here is derived from an EMBL/GenBank/DDBJ whole genome shotgun (WGS) entry which is preliminary data.</text>
</comment>
<evidence type="ECO:0000313" key="2">
    <source>
        <dbReference type="Proteomes" id="UP000319671"/>
    </source>
</evidence>
<proteinExistence type="predicted"/>
<name>A0A561DEM9_9BACI</name>
<gene>
    <name evidence="1" type="ORF">FB550_10514</name>
</gene>
<sequence length="40" mass="4475">MKKRIKITEIICKETTGLTLAKYLLSLGANQEKSIKPQKG</sequence>
<organism evidence="1 2">
    <name type="scientific">Neobacillus bataviensis</name>
    <dbReference type="NCBI Taxonomy" id="220685"/>
    <lineage>
        <taxon>Bacteria</taxon>
        <taxon>Bacillati</taxon>
        <taxon>Bacillota</taxon>
        <taxon>Bacilli</taxon>
        <taxon>Bacillales</taxon>
        <taxon>Bacillaceae</taxon>
        <taxon>Neobacillus</taxon>
    </lineage>
</organism>
<dbReference type="EMBL" id="VIVN01000005">
    <property type="protein sequence ID" value="TWE01649.1"/>
    <property type="molecule type" value="Genomic_DNA"/>
</dbReference>
<protein>
    <submittedName>
        <fullName evidence="1">Uncharacterized protein</fullName>
    </submittedName>
</protein>
<evidence type="ECO:0000313" key="1">
    <source>
        <dbReference type="EMBL" id="TWE01649.1"/>
    </source>
</evidence>
<accession>A0A561DEM9</accession>
<dbReference type="AlphaFoldDB" id="A0A561DEM9"/>
<reference evidence="1 2" key="1">
    <citation type="submission" date="2019-06" db="EMBL/GenBank/DDBJ databases">
        <title>Sorghum-associated microbial communities from plants grown in Nebraska, USA.</title>
        <authorList>
            <person name="Schachtman D."/>
        </authorList>
    </citation>
    <scope>NUCLEOTIDE SEQUENCE [LARGE SCALE GENOMIC DNA]</scope>
    <source>
        <strain evidence="1 2">2482</strain>
    </source>
</reference>